<proteinExistence type="predicted"/>
<name>A0ABY2BFK5_9ACTN</name>
<feature type="domain" description="Beta-lactamase-related" evidence="1">
    <location>
        <begin position="16"/>
        <end position="333"/>
    </location>
</feature>
<organism evidence="2 3">
    <name type="scientific">Kribbella orskensis</name>
    <dbReference type="NCBI Taxonomy" id="2512216"/>
    <lineage>
        <taxon>Bacteria</taxon>
        <taxon>Bacillati</taxon>
        <taxon>Actinomycetota</taxon>
        <taxon>Actinomycetes</taxon>
        <taxon>Propionibacteriales</taxon>
        <taxon>Kribbellaceae</taxon>
        <taxon>Kribbella</taxon>
    </lineage>
</organism>
<evidence type="ECO:0000259" key="1">
    <source>
        <dbReference type="Pfam" id="PF00144"/>
    </source>
</evidence>
<keyword evidence="3" id="KW-1185">Reference proteome</keyword>
<reference evidence="2 3" key="1">
    <citation type="journal article" date="2015" name="Stand. Genomic Sci.">
        <title>Genomic Encyclopedia of Bacterial and Archaeal Type Strains, Phase III: the genomes of soil and plant-associated and newly described type strains.</title>
        <authorList>
            <person name="Whitman W.B."/>
            <person name="Woyke T."/>
            <person name="Klenk H.P."/>
            <person name="Zhou Y."/>
            <person name="Lilburn T.G."/>
            <person name="Beck B.J."/>
            <person name="De Vos P."/>
            <person name="Vandamme P."/>
            <person name="Eisen J.A."/>
            <person name="Garrity G."/>
            <person name="Hugenholtz P."/>
            <person name="Kyrpides N.C."/>
        </authorList>
    </citation>
    <scope>NUCLEOTIDE SEQUENCE [LARGE SCALE GENOMIC DNA]</scope>
    <source>
        <strain evidence="2 3">VKM Ac-2538</strain>
    </source>
</reference>
<dbReference type="Pfam" id="PF00144">
    <property type="entry name" value="Beta-lactamase"/>
    <property type="match status" value="1"/>
</dbReference>
<evidence type="ECO:0000313" key="2">
    <source>
        <dbReference type="EMBL" id="TCO18764.1"/>
    </source>
</evidence>
<evidence type="ECO:0000313" key="3">
    <source>
        <dbReference type="Proteomes" id="UP000295818"/>
    </source>
</evidence>
<dbReference type="InterPro" id="IPR001466">
    <property type="entry name" value="Beta-lactam-related"/>
</dbReference>
<protein>
    <submittedName>
        <fullName evidence="2">CubicO group peptidase (Beta-lactamase class C family)</fullName>
    </submittedName>
</protein>
<dbReference type="PANTHER" id="PTHR46825:SF12">
    <property type="entry name" value="PENICILLIN-BINDING PROTEIN 4"/>
    <property type="match status" value="1"/>
</dbReference>
<dbReference type="EMBL" id="SLWM01000011">
    <property type="protein sequence ID" value="TCO18764.1"/>
    <property type="molecule type" value="Genomic_DNA"/>
</dbReference>
<dbReference type="RefSeq" id="WP_132191583.1">
    <property type="nucleotide sequence ID" value="NZ_SLWM01000011.1"/>
</dbReference>
<comment type="caution">
    <text evidence="2">The sequence shown here is derived from an EMBL/GenBank/DDBJ whole genome shotgun (WGS) entry which is preliminary data.</text>
</comment>
<accession>A0ABY2BFK5</accession>
<dbReference type="PANTHER" id="PTHR46825">
    <property type="entry name" value="D-ALANYL-D-ALANINE-CARBOXYPEPTIDASE/ENDOPEPTIDASE AMPH"/>
    <property type="match status" value="1"/>
</dbReference>
<sequence>MTDVLRDGIGAELEKFKVPGVSWALIDGGEIVDRGSAGVVDAGRADPVTPGTLFQACSISKPIAVFAMLRLVDRGLLDLDEDVNRRLASWQLPPTGDWQPVVTLRHLASHSAGLTVHGFPGYAHDTEVPTALQVLDGVRPTNTFGVRVDTVPGTQFRYSGGGTVIMQQLLEDVTGTPFRELLRELVLDPLEMSSSDYAQPLPDESHARAATAHDEFGRAVEGRWHTYPELAAAGLWTTPSDLCTFAMAIQSAYAGADGALLSPELAREMLTQQVPSSDRIGGLDALGLGLFLGNSGATFGHSGGNHGFKCHLLAYRDTGQGAAVMTNGDNGSYVVQRAFATIASSYGWKDYPADLDEPEWPGLDELAALEGTYELRPGATFTVVRDEGRLSVTFPGQVPMTFAPRSHGSFGCRTADTVLRVEEPGKALVFVQNDEEITCPKVA</sequence>
<dbReference type="Proteomes" id="UP000295818">
    <property type="component" value="Unassembled WGS sequence"/>
</dbReference>
<dbReference type="SUPFAM" id="SSF56601">
    <property type="entry name" value="beta-lactamase/transpeptidase-like"/>
    <property type="match status" value="1"/>
</dbReference>
<dbReference type="InterPro" id="IPR012338">
    <property type="entry name" value="Beta-lactam/transpept-like"/>
</dbReference>
<dbReference type="Gene3D" id="3.40.710.10">
    <property type="entry name" value="DD-peptidase/beta-lactamase superfamily"/>
    <property type="match status" value="1"/>
</dbReference>
<dbReference type="InterPro" id="IPR050491">
    <property type="entry name" value="AmpC-like"/>
</dbReference>
<gene>
    <name evidence="2" type="ORF">EV644_1112</name>
</gene>